<feature type="compositionally biased region" description="Polar residues" evidence="5">
    <location>
        <begin position="790"/>
        <end position="800"/>
    </location>
</feature>
<dbReference type="PANTHER" id="PTHR46462">
    <property type="entry name" value="UPSET, ISOFORM A"/>
    <property type="match status" value="1"/>
</dbReference>
<feature type="compositionally biased region" description="Polar residues" evidence="5">
    <location>
        <begin position="865"/>
        <end position="874"/>
    </location>
</feature>
<evidence type="ECO:0000256" key="3">
    <source>
        <dbReference type="ARBA" id="ARBA00022833"/>
    </source>
</evidence>
<dbReference type="InterPro" id="IPR046341">
    <property type="entry name" value="SET_dom_sf"/>
</dbReference>
<dbReference type="GO" id="GO:0006325">
    <property type="term" value="P:chromatin organization"/>
    <property type="evidence" value="ECO:0007669"/>
    <property type="project" value="UniProtKB-KW"/>
</dbReference>
<evidence type="ECO:0000256" key="5">
    <source>
        <dbReference type="SAM" id="MobiDB-lite"/>
    </source>
</evidence>
<feature type="compositionally biased region" description="Polar residues" evidence="5">
    <location>
        <begin position="522"/>
        <end position="536"/>
    </location>
</feature>
<gene>
    <name evidence="7" type="ORF">TWF481_004621</name>
</gene>
<dbReference type="GO" id="GO:0034967">
    <property type="term" value="C:Set3 complex"/>
    <property type="evidence" value="ECO:0007669"/>
    <property type="project" value="TreeGrafter"/>
</dbReference>
<feature type="domain" description="SET" evidence="6">
    <location>
        <begin position="268"/>
        <end position="395"/>
    </location>
</feature>
<protein>
    <recommendedName>
        <fullName evidence="6">SET domain-containing protein</fullName>
    </recommendedName>
</protein>
<keyword evidence="1" id="KW-0479">Metal-binding</keyword>
<feature type="compositionally biased region" description="Low complexity" evidence="5">
    <location>
        <begin position="19"/>
        <end position="29"/>
    </location>
</feature>
<dbReference type="InterPro" id="IPR013083">
    <property type="entry name" value="Znf_RING/FYVE/PHD"/>
</dbReference>
<dbReference type="InterPro" id="IPR001214">
    <property type="entry name" value="SET_dom"/>
</dbReference>
<dbReference type="Proteomes" id="UP001370758">
    <property type="component" value="Unassembled WGS sequence"/>
</dbReference>
<dbReference type="Pfam" id="PF20826">
    <property type="entry name" value="PHD_5"/>
    <property type="match status" value="1"/>
</dbReference>
<organism evidence="7 8">
    <name type="scientific">Arthrobotrys musiformis</name>
    <dbReference type="NCBI Taxonomy" id="47236"/>
    <lineage>
        <taxon>Eukaryota</taxon>
        <taxon>Fungi</taxon>
        <taxon>Dikarya</taxon>
        <taxon>Ascomycota</taxon>
        <taxon>Pezizomycotina</taxon>
        <taxon>Orbiliomycetes</taxon>
        <taxon>Orbiliales</taxon>
        <taxon>Orbiliaceae</taxon>
        <taxon>Arthrobotrys</taxon>
    </lineage>
</organism>
<dbReference type="PANTHER" id="PTHR46462:SF3">
    <property type="entry name" value="UPSET, ISOFORM A"/>
    <property type="match status" value="1"/>
</dbReference>
<evidence type="ECO:0000313" key="7">
    <source>
        <dbReference type="EMBL" id="KAK6509893.1"/>
    </source>
</evidence>
<feature type="compositionally biased region" description="Polar residues" evidence="5">
    <location>
        <begin position="164"/>
        <end position="179"/>
    </location>
</feature>
<keyword evidence="4" id="KW-0156">Chromatin regulator</keyword>
<dbReference type="InterPro" id="IPR011011">
    <property type="entry name" value="Znf_FYVE_PHD"/>
</dbReference>
<dbReference type="Pfam" id="PF00856">
    <property type="entry name" value="SET"/>
    <property type="match status" value="1"/>
</dbReference>
<dbReference type="EMBL" id="JAVHJL010000002">
    <property type="protein sequence ID" value="KAK6509893.1"/>
    <property type="molecule type" value="Genomic_DNA"/>
</dbReference>
<dbReference type="SMART" id="SM00317">
    <property type="entry name" value="SET"/>
    <property type="match status" value="1"/>
</dbReference>
<dbReference type="SUPFAM" id="SSF57903">
    <property type="entry name" value="FYVE/PHD zinc finger"/>
    <property type="match status" value="1"/>
</dbReference>
<proteinExistence type="predicted"/>
<dbReference type="AlphaFoldDB" id="A0AAV9WQT3"/>
<dbReference type="SUPFAM" id="SSF82199">
    <property type="entry name" value="SET domain"/>
    <property type="match status" value="1"/>
</dbReference>
<feature type="compositionally biased region" description="Basic and acidic residues" evidence="5">
    <location>
        <begin position="485"/>
        <end position="495"/>
    </location>
</feature>
<dbReference type="PROSITE" id="PS50280">
    <property type="entry name" value="SET"/>
    <property type="match status" value="1"/>
</dbReference>
<feature type="compositionally biased region" description="Basic and acidic residues" evidence="5">
    <location>
        <begin position="180"/>
        <end position="197"/>
    </location>
</feature>
<feature type="region of interest" description="Disordered" evidence="5">
    <location>
        <begin position="456"/>
        <end position="914"/>
    </location>
</feature>
<comment type="caution">
    <text evidence="7">The sequence shown here is derived from an EMBL/GenBank/DDBJ whole genome shotgun (WGS) entry which is preliminary data.</text>
</comment>
<feature type="compositionally biased region" description="Low complexity" evidence="5">
    <location>
        <begin position="709"/>
        <end position="723"/>
    </location>
</feature>
<evidence type="ECO:0000256" key="2">
    <source>
        <dbReference type="ARBA" id="ARBA00022771"/>
    </source>
</evidence>
<keyword evidence="3" id="KW-0862">Zinc</keyword>
<keyword evidence="8" id="KW-1185">Reference proteome</keyword>
<reference evidence="7 8" key="1">
    <citation type="submission" date="2023-08" db="EMBL/GenBank/DDBJ databases">
        <authorList>
            <person name="Palmer J.M."/>
        </authorList>
    </citation>
    <scope>NUCLEOTIDE SEQUENCE [LARGE SCALE GENOMIC DNA]</scope>
    <source>
        <strain evidence="7 8">TWF481</strain>
    </source>
</reference>
<keyword evidence="2" id="KW-0863">Zinc-finger</keyword>
<dbReference type="PROSITE" id="PS01359">
    <property type="entry name" value="ZF_PHD_1"/>
    <property type="match status" value="1"/>
</dbReference>
<evidence type="ECO:0000256" key="4">
    <source>
        <dbReference type="ARBA" id="ARBA00022853"/>
    </source>
</evidence>
<evidence type="ECO:0000259" key="6">
    <source>
        <dbReference type="PROSITE" id="PS50280"/>
    </source>
</evidence>
<feature type="region of interest" description="Disordered" evidence="5">
    <location>
        <begin position="1"/>
        <end position="30"/>
    </location>
</feature>
<feature type="compositionally biased region" description="Basic and acidic residues" evidence="5">
    <location>
        <begin position="850"/>
        <end position="863"/>
    </location>
</feature>
<dbReference type="GO" id="GO:0008270">
    <property type="term" value="F:zinc ion binding"/>
    <property type="evidence" value="ECO:0007669"/>
    <property type="project" value="UniProtKB-KW"/>
</dbReference>
<dbReference type="SMART" id="SM00249">
    <property type="entry name" value="PHD"/>
    <property type="match status" value="1"/>
</dbReference>
<feature type="compositionally biased region" description="Polar residues" evidence="5">
    <location>
        <begin position="746"/>
        <end position="756"/>
    </location>
</feature>
<feature type="compositionally biased region" description="Basic residues" evidence="5">
    <location>
        <begin position="459"/>
        <end position="472"/>
    </location>
</feature>
<dbReference type="InterPro" id="IPR001965">
    <property type="entry name" value="Znf_PHD"/>
</dbReference>
<name>A0AAV9WQT3_9PEZI</name>
<accession>A0AAV9WQT3</accession>
<feature type="compositionally biased region" description="Polar residues" evidence="5">
    <location>
        <begin position="670"/>
        <end position="685"/>
    </location>
</feature>
<dbReference type="GO" id="GO:0006355">
    <property type="term" value="P:regulation of DNA-templated transcription"/>
    <property type="evidence" value="ECO:0007669"/>
    <property type="project" value="TreeGrafter"/>
</dbReference>
<evidence type="ECO:0000313" key="8">
    <source>
        <dbReference type="Proteomes" id="UP001370758"/>
    </source>
</evidence>
<evidence type="ECO:0000256" key="1">
    <source>
        <dbReference type="ARBA" id="ARBA00022723"/>
    </source>
</evidence>
<dbReference type="InterPro" id="IPR019786">
    <property type="entry name" value="Zinc_finger_PHD-type_CS"/>
</dbReference>
<dbReference type="InterPro" id="IPR044435">
    <property type="entry name" value="Set3/4_SET"/>
</dbReference>
<sequence length="914" mass="98845">MNEVLTNGSRPSPTPSNPPSTVRNSVSVSDLPNANTESEIRCFCGYDSDDGFTIQCDRCFHWQHARCVNIKPTSVPDTFICYYCEVRDLTQADITKARESQSKDIGGGSKKTQAQAKRGAGASHRRRDTNGAGHSRSYSESTSHKLQSTKDHHPTGKSRGRQRPISTQAHTSLPDTSASPDEHSPTGKSPSMERELGSDSEVPPSVYTKEYSPITCNTIISPEVDHKIKTWTHDAANNRLKPAMDASAPCTPRRYSSSEFNELIPSGHSVRWVSSPEELSSIGLPLIRLVSDTPSKADQFVIEYVGEIGSRSSYVQDTLNQYGRIRHPKAFVLFHPQLPIYIDARRCGCEARFVRRSCRPNLKFETMIIDGTEPKFALYTSQPIERGSELTIGWEWDTTLPFSKLLETNNTNINDLDSDSVQRMKAWAETVTSNVGECACSDSDLCLMARLKGEAPVGKSKKASKSGTKRRWREMQESNSTGRETSPEKHDPETKYKRRSSSTSSHRKSESRDRTPTYITADITQSSVITDQNSSAREARKMKDTINLIEKLTNPESSHNRGKRVKRSGPPPSTQSASTTDLPEKLPKPTADQGPIGIPSAVGLTAGPHKTPQSNQSSPGKQANGTPAPRAGPRVSYVDGGVQTDADVTNRAPTHPLPTSRKMRILAQFRAQSAQRESALKSQLSIVKEEELSPKGDITPAADGDVVMADAESAAQSTAAVQSPEPRPERIDPPTNAEMDVDAAVNTLSDNDTGGDNSASPNPTPATTLAPKAALSVQLPPTPPFPSANIVPQTTAKQALSTPSASSTSPISPFQPQTPSLPAPATTGQSTLPTPPAPSTGRKKMSLSDYTRKKAESLEKDKVGPTTNQLSTVVDNELEVNGARSSTPGEPTTVMDLDPPNPNGNIVANGVRGS</sequence>
<feature type="compositionally biased region" description="Low complexity" evidence="5">
    <location>
        <begin position="757"/>
        <end position="776"/>
    </location>
</feature>
<dbReference type="CDD" id="cd19183">
    <property type="entry name" value="SET_SpSET3-like"/>
    <property type="match status" value="1"/>
</dbReference>
<feature type="compositionally biased region" description="Low complexity" evidence="5">
    <location>
        <begin position="801"/>
        <end position="812"/>
    </location>
</feature>
<dbReference type="GO" id="GO:0070210">
    <property type="term" value="C:Rpd3L-Expanded complex"/>
    <property type="evidence" value="ECO:0007669"/>
    <property type="project" value="TreeGrafter"/>
</dbReference>
<feature type="compositionally biased region" description="Polar residues" evidence="5">
    <location>
        <begin position="814"/>
        <end position="832"/>
    </location>
</feature>
<feature type="compositionally biased region" description="Polar residues" evidence="5">
    <location>
        <begin position="136"/>
        <end position="146"/>
    </location>
</feature>
<dbReference type="Gene3D" id="2.170.270.10">
    <property type="entry name" value="SET domain"/>
    <property type="match status" value="1"/>
</dbReference>
<feature type="region of interest" description="Disordered" evidence="5">
    <location>
        <begin position="97"/>
        <end position="208"/>
    </location>
</feature>
<dbReference type="Gene3D" id="3.30.40.10">
    <property type="entry name" value="Zinc/RING finger domain, C3HC4 (zinc finger)"/>
    <property type="match status" value="1"/>
</dbReference>
<feature type="compositionally biased region" description="Polar residues" evidence="5">
    <location>
        <begin position="611"/>
        <end position="625"/>
    </location>
</feature>